<protein>
    <submittedName>
        <fullName evidence="1">Uncharacterized protein</fullName>
    </submittedName>
</protein>
<evidence type="ECO:0000313" key="2">
    <source>
        <dbReference type="Proteomes" id="UP000238954"/>
    </source>
</evidence>
<sequence>MTKASAQFAFAAQSRDLDALAQRSAALWAGLAFDQEALAALRRDGLDPVGLRLTRPHPYSYDLALDWAVAVTARGGSKAEAEALLDLFRVYFLRRLGA</sequence>
<dbReference type="AlphaFoldDB" id="A0A2S8B2X6"/>
<gene>
    <name evidence="1" type="ORF">CVO77_17085</name>
</gene>
<evidence type="ECO:0000313" key="1">
    <source>
        <dbReference type="EMBL" id="PQM26717.1"/>
    </source>
</evidence>
<dbReference type="OrthoDB" id="7450923at2"/>
<reference evidence="2" key="1">
    <citation type="submission" date="2017-11" db="EMBL/GenBank/DDBJ databases">
        <title>The complete genome sequence of Sphingopyxis pomeranensis sp. nov. strain WS5A3p.</title>
        <authorList>
            <person name="Kaminski M.A."/>
        </authorList>
    </citation>
    <scope>NUCLEOTIDE SEQUENCE [LARGE SCALE GENOMIC DNA]</scope>
    <source>
        <strain evidence="2">WS5A3p</strain>
    </source>
</reference>
<dbReference type="Proteomes" id="UP000238954">
    <property type="component" value="Chromosome"/>
</dbReference>
<dbReference type="EMBL" id="PHFW01000003">
    <property type="protein sequence ID" value="PQM26717.1"/>
    <property type="molecule type" value="Genomic_DNA"/>
</dbReference>
<accession>A0A2S8B2X6</accession>
<dbReference type="RefSeq" id="WP_146130897.1">
    <property type="nucleotide sequence ID" value="NZ_CM009578.1"/>
</dbReference>
<proteinExistence type="predicted"/>
<organism evidence="1 2">
    <name type="scientific">Sphingopyxis lindanitolerans</name>
    <dbReference type="NCBI Taxonomy" id="2054227"/>
    <lineage>
        <taxon>Bacteria</taxon>
        <taxon>Pseudomonadati</taxon>
        <taxon>Pseudomonadota</taxon>
        <taxon>Alphaproteobacteria</taxon>
        <taxon>Sphingomonadales</taxon>
        <taxon>Sphingomonadaceae</taxon>
        <taxon>Sphingopyxis</taxon>
    </lineage>
</organism>
<keyword evidence="2" id="KW-1185">Reference proteome</keyword>
<comment type="caution">
    <text evidence="1">The sequence shown here is derived from an EMBL/GenBank/DDBJ whole genome shotgun (WGS) entry which is preliminary data.</text>
</comment>
<name>A0A2S8B2X6_9SPHN</name>